<proteinExistence type="predicted"/>
<dbReference type="GO" id="GO:0008168">
    <property type="term" value="F:methyltransferase activity"/>
    <property type="evidence" value="ECO:0007669"/>
    <property type="project" value="UniProtKB-KW"/>
</dbReference>
<dbReference type="STRING" id="760011.Spico_0636"/>
<gene>
    <name evidence="1" type="ordered locus">Spico_0636</name>
</gene>
<organism evidence="1 2">
    <name type="scientific">Parasphaerochaeta coccoides (strain ATCC BAA-1237 / DSM 17374 / SPN1)</name>
    <name type="common">Sphaerochaeta coccoides</name>
    <dbReference type="NCBI Taxonomy" id="760011"/>
    <lineage>
        <taxon>Bacteria</taxon>
        <taxon>Pseudomonadati</taxon>
        <taxon>Spirochaetota</taxon>
        <taxon>Spirochaetia</taxon>
        <taxon>Spirochaetales</taxon>
        <taxon>Sphaerochaetaceae</taxon>
        <taxon>Parasphaerochaeta</taxon>
    </lineage>
</organism>
<evidence type="ECO:0000313" key="2">
    <source>
        <dbReference type="Proteomes" id="UP000007939"/>
    </source>
</evidence>
<dbReference type="KEGG" id="scc:Spico_0636"/>
<dbReference type="RefSeq" id="WP_013739260.1">
    <property type="nucleotide sequence ID" value="NC_015436.1"/>
</dbReference>
<dbReference type="HOGENOM" id="CLU_3084810_0_0_12"/>
<reference evidence="1 2" key="2">
    <citation type="journal article" date="2012" name="Stand. Genomic Sci.">
        <title>Complete genome sequence of the termite hindgut bacterium Spirochaeta coccoides type strain (SPN1(T)), reclassification in the genus Sphaerochaeta as Sphaerochaeta coccoides comb. nov. and emendations of the family Spirochaetaceae and the genus Sphaerochaeta.</title>
        <authorList>
            <person name="Abt B."/>
            <person name="Han C."/>
            <person name="Scheuner C."/>
            <person name="Lu M."/>
            <person name="Lapidus A."/>
            <person name="Nolan M."/>
            <person name="Lucas S."/>
            <person name="Hammon N."/>
            <person name="Deshpande S."/>
            <person name="Cheng J.F."/>
            <person name="Tapia R."/>
            <person name="Goodwin L.A."/>
            <person name="Pitluck S."/>
            <person name="Liolios K."/>
            <person name="Pagani I."/>
            <person name="Ivanova N."/>
            <person name="Mavromatis K."/>
            <person name="Mikhailova N."/>
            <person name="Huntemann M."/>
            <person name="Pati A."/>
            <person name="Chen A."/>
            <person name="Palaniappan K."/>
            <person name="Land M."/>
            <person name="Hauser L."/>
            <person name="Brambilla E.M."/>
            <person name="Rohde M."/>
            <person name="Spring S."/>
            <person name="Gronow S."/>
            <person name="Goker M."/>
            <person name="Woyke T."/>
            <person name="Bristow J."/>
            <person name="Eisen J.A."/>
            <person name="Markowitz V."/>
            <person name="Hugenholtz P."/>
            <person name="Kyrpides N.C."/>
            <person name="Klenk H.P."/>
            <person name="Detter J.C."/>
        </authorList>
    </citation>
    <scope>NUCLEOTIDE SEQUENCE [LARGE SCALE GENOMIC DNA]</scope>
    <source>
        <strain evidence="2">ATCC BAA-1237 / DSM 17374 / SPN1</strain>
    </source>
</reference>
<dbReference type="EMBL" id="CP002659">
    <property type="protein sequence ID" value="AEC01864.1"/>
    <property type="molecule type" value="Genomic_DNA"/>
</dbReference>
<sequence length="52" mass="6156">MNQYTSEKLNRFINLLGAIFELDKRESDFDRAVKEIVKLNKAKKRMMAKILP</sequence>
<protein>
    <submittedName>
        <fullName evidence="1">Adenine specific DNA methylase Mod</fullName>
    </submittedName>
</protein>
<evidence type="ECO:0000313" key="1">
    <source>
        <dbReference type="EMBL" id="AEC01864.1"/>
    </source>
</evidence>
<keyword evidence="2" id="KW-1185">Reference proteome</keyword>
<dbReference type="GO" id="GO:0032259">
    <property type="term" value="P:methylation"/>
    <property type="evidence" value="ECO:0007669"/>
    <property type="project" value="UniProtKB-KW"/>
</dbReference>
<dbReference type="AlphaFoldDB" id="F4GKV1"/>
<keyword evidence="1" id="KW-0489">Methyltransferase</keyword>
<name>F4GKV1_PARC1</name>
<accession>F4GKV1</accession>
<dbReference type="Proteomes" id="UP000007939">
    <property type="component" value="Chromosome"/>
</dbReference>
<keyword evidence="1" id="KW-0808">Transferase</keyword>
<reference evidence="2" key="1">
    <citation type="submission" date="2011-04" db="EMBL/GenBank/DDBJ databases">
        <title>The complete genome of Spirochaeta coccoides DSM 17374.</title>
        <authorList>
            <person name="Lucas S."/>
            <person name="Copeland A."/>
            <person name="Lapidus A."/>
            <person name="Bruce D."/>
            <person name="Goodwin L."/>
            <person name="Pitluck S."/>
            <person name="Peters L."/>
            <person name="Kyrpides N."/>
            <person name="Mavromatis K."/>
            <person name="Pagani I."/>
            <person name="Ivanova N."/>
            <person name="Ovchinnikova G."/>
            <person name="Lu M."/>
            <person name="Detter J.C."/>
            <person name="Tapia R."/>
            <person name="Han C."/>
            <person name="Land M."/>
            <person name="Hauser L."/>
            <person name="Markowitz V."/>
            <person name="Cheng J.-F."/>
            <person name="Hugenholtz P."/>
            <person name="Woyke T."/>
            <person name="Wu D."/>
            <person name="Spring S."/>
            <person name="Schroeder M."/>
            <person name="Brambilla E."/>
            <person name="Klenk H.-P."/>
            <person name="Eisen J.A."/>
        </authorList>
    </citation>
    <scope>NUCLEOTIDE SEQUENCE [LARGE SCALE GENOMIC DNA]</scope>
    <source>
        <strain evidence="2">ATCC BAA-1237 / DSM 17374 / SPN1</strain>
    </source>
</reference>